<accession>A0A3D2SGB9</accession>
<dbReference type="Pfam" id="PF14135">
    <property type="entry name" value="DUF4302"/>
    <property type="match status" value="1"/>
</dbReference>
<sequence>MKNIFKLLCLMISVLLYTGCTSEEEDIFSESSAKRIEATLQADKELLCAPKNGWIMEYYPAATQQYGGYNIWVSFAADGKVTVANEVYGADETATSLYSLKQSAGPVLTFDTYNELMHFFSDPANPAGVGTPGKGMEGDFEFTILSAETTKFVLKGKKTGSYIVMTALPDNVTGEAFLADIVDAAGVMNFVSYLYEVNGKSIPVSGSYRNLTFTYEKDGEQVSVDAPYIVTATGYKFYEPLTIEGVTIDELTYQKVGEEESFIPINGVAAKLKVIIPPINQQFLSGKWYFAYSGLGALTKAYWDYTKANGLDAIEEELYYAYLGTYTNGQYGFCFGSAAGSSVYTGLLVYQAALIGENQVKLTFALSGAGDGVWYYSNAAFSYLINPVGTSTGKTFTLTTDDIKNPSWIKLTDNSNANNSMVLYNSPVYWPYDK</sequence>
<dbReference type="RefSeq" id="WP_416806113.1">
    <property type="nucleotide sequence ID" value="NZ_JBKEAZ010000264.1"/>
</dbReference>
<evidence type="ECO:0008006" key="3">
    <source>
        <dbReference type="Google" id="ProtNLM"/>
    </source>
</evidence>
<protein>
    <recommendedName>
        <fullName evidence="3">DUF4302 domain-containing protein</fullName>
    </recommendedName>
</protein>
<organism evidence="1 2">
    <name type="scientific">Bacteroides graminisolvens</name>
    <dbReference type="NCBI Taxonomy" id="477666"/>
    <lineage>
        <taxon>Bacteria</taxon>
        <taxon>Pseudomonadati</taxon>
        <taxon>Bacteroidota</taxon>
        <taxon>Bacteroidia</taxon>
        <taxon>Bacteroidales</taxon>
        <taxon>Bacteroidaceae</taxon>
        <taxon>Bacteroides</taxon>
    </lineage>
</organism>
<reference evidence="1 2" key="1">
    <citation type="journal article" date="2018" name="Nat. Biotechnol.">
        <title>A standardized bacterial taxonomy based on genome phylogeny substantially revises the tree of life.</title>
        <authorList>
            <person name="Parks D.H."/>
            <person name="Chuvochina M."/>
            <person name="Waite D.W."/>
            <person name="Rinke C."/>
            <person name="Skarshewski A."/>
            <person name="Chaumeil P.A."/>
            <person name="Hugenholtz P."/>
        </authorList>
    </citation>
    <scope>NUCLEOTIDE SEQUENCE [LARGE SCALE GENOMIC DNA]</scope>
    <source>
        <strain evidence="1">UBA9667</strain>
    </source>
</reference>
<dbReference type="AlphaFoldDB" id="A0A3D2SGB9"/>
<dbReference type="Proteomes" id="UP000263098">
    <property type="component" value="Unassembled WGS sequence"/>
</dbReference>
<proteinExistence type="predicted"/>
<comment type="caution">
    <text evidence="1">The sequence shown here is derived from an EMBL/GenBank/DDBJ whole genome shotgun (WGS) entry which is preliminary data.</text>
</comment>
<dbReference type="EMBL" id="DPVG01000413">
    <property type="protein sequence ID" value="HCK25302.1"/>
    <property type="molecule type" value="Genomic_DNA"/>
</dbReference>
<name>A0A3D2SGB9_9BACE</name>
<gene>
    <name evidence="1" type="ORF">DHW31_11150</name>
</gene>
<evidence type="ECO:0000313" key="1">
    <source>
        <dbReference type="EMBL" id="HCK25302.1"/>
    </source>
</evidence>
<dbReference type="InterPro" id="IPR025396">
    <property type="entry name" value="DUF4302"/>
</dbReference>
<evidence type="ECO:0000313" key="2">
    <source>
        <dbReference type="Proteomes" id="UP000263098"/>
    </source>
</evidence>